<reference evidence="1" key="2">
    <citation type="submission" date="2017-10" db="EMBL/GenBank/DDBJ databases">
        <title>Ladona fulva Genome sequencing and assembly.</title>
        <authorList>
            <person name="Murali S."/>
            <person name="Richards S."/>
            <person name="Bandaranaike D."/>
            <person name="Bellair M."/>
            <person name="Blankenburg K."/>
            <person name="Chao H."/>
            <person name="Dinh H."/>
            <person name="Doddapaneni H."/>
            <person name="Dugan-Rocha S."/>
            <person name="Elkadiri S."/>
            <person name="Gnanaolivu R."/>
            <person name="Hernandez B."/>
            <person name="Skinner E."/>
            <person name="Javaid M."/>
            <person name="Lee S."/>
            <person name="Li M."/>
            <person name="Ming W."/>
            <person name="Munidasa M."/>
            <person name="Muniz J."/>
            <person name="Nguyen L."/>
            <person name="Hughes D."/>
            <person name="Osuji N."/>
            <person name="Pu L.-L."/>
            <person name="Puazo M."/>
            <person name="Qu C."/>
            <person name="Quiroz J."/>
            <person name="Raj R."/>
            <person name="Weissenberger G."/>
            <person name="Xin Y."/>
            <person name="Zou X."/>
            <person name="Han Y."/>
            <person name="Worley K."/>
            <person name="Muzny D."/>
            <person name="Gibbs R."/>
        </authorList>
    </citation>
    <scope>NUCLEOTIDE SEQUENCE</scope>
    <source>
        <strain evidence="1">Sampled in the wild</strain>
    </source>
</reference>
<dbReference type="EMBL" id="KZ308225">
    <property type="protein sequence ID" value="KAG8225120.1"/>
    <property type="molecule type" value="Genomic_DNA"/>
</dbReference>
<gene>
    <name evidence="1" type="ORF">J437_LFUL006143</name>
</gene>
<reference evidence="1" key="1">
    <citation type="submission" date="2013-04" db="EMBL/GenBank/DDBJ databases">
        <authorList>
            <person name="Qu J."/>
            <person name="Murali S.C."/>
            <person name="Bandaranaike D."/>
            <person name="Bellair M."/>
            <person name="Blankenburg K."/>
            <person name="Chao H."/>
            <person name="Dinh H."/>
            <person name="Doddapaneni H."/>
            <person name="Downs B."/>
            <person name="Dugan-Rocha S."/>
            <person name="Elkadiri S."/>
            <person name="Gnanaolivu R.D."/>
            <person name="Hernandez B."/>
            <person name="Javaid M."/>
            <person name="Jayaseelan J.C."/>
            <person name="Lee S."/>
            <person name="Li M."/>
            <person name="Ming W."/>
            <person name="Munidasa M."/>
            <person name="Muniz J."/>
            <person name="Nguyen L."/>
            <person name="Ongeri F."/>
            <person name="Osuji N."/>
            <person name="Pu L.-L."/>
            <person name="Puazo M."/>
            <person name="Qu C."/>
            <person name="Quiroz J."/>
            <person name="Raj R."/>
            <person name="Weissenberger G."/>
            <person name="Xin Y."/>
            <person name="Zou X."/>
            <person name="Han Y."/>
            <person name="Richards S."/>
            <person name="Worley K."/>
            <person name="Muzny D."/>
            <person name="Gibbs R."/>
        </authorList>
    </citation>
    <scope>NUCLEOTIDE SEQUENCE</scope>
    <source>
        <strain evidence="1">Sampled in the wild</strain>
    </source>
</reference>
<protein>
    <submittedName>
        <fullName evidence="1">Uncharacterized protein</fullName>
    </submittedName>
</protein>
<organism evidence="1 2">
    <name type="scientific">Ladona fulva</name>
    <name type="common">Scarce chaser dragonfly</name>
    <name type="synonym">Libellula fulva</name>
    <dbReference type="NCBI Taxonomy" id="123851"/>
    <lineage>
        <taxon>Eukaryota</taxon>
        <taxon>Metazoa</taxon>
        <taxon>Ecdysozoa</taxon>
        <taxon>Arthropoda</taxon>
        <taxon>Hexapoda</taxon>
        <taxon>Insecta</taxon>
        <taxon>Pterygota</taxon>
        <taxon>Palaeoptera</taxon>
        <taxon>Odonata</taxon>
        <taxon>Epiprocta</taxon>
        <taxon>Anisoptera</taxon>
        <taxon>Libelluloidea</taxon>
        <taxon>Libellulidae</taxon>
        <taxon>Ladona</taxon>
    </lineage>
</organism>
<dbReference type="AlphaFoldDB" id="A0A8K0K0I4"/>
<proteinExistence type="predicted"/>
<sequence length="89" mass="10598">MPFCFHQPAALICCDRKYKRQLSTKYFRRTSLADPVDRVILPFTDKFDVFLLWEREINLSASNIFGRTLFVNKQHRGSFCVFFLSDRDI</sequence>
<keyword evidence="2" id="KW-1185">Reference proteome</keyword>
<accession>A0A8K0K0I4</accession>
<dbReference type="Proteomes" id="UP000792457">
    <property type="component" value="Unassembled WGS sequence"/>
</dbReference>
<evidence type="ECO:0000313" key="1">
    <source>
        <dbReference type="EMBL" id="KAG8225120.1"/>
    </source>
</evidence>
<evidence type="ECO:0000313" key="2">
    <source>
        <dbReference type="Proteomes" id="UP000792457"/>
    </source>
</evidence>
<name>A0A8K0K0I4_LADFU</name>
<comment type="caution">
    <text evidence="1">The sequence shown here is derived from an EMBL/GenBank/DDBJ whole genome shotgun (WGS) entry which is preliminary data.</text>
</comment>